<dbReference type="PROSITE" id="PS00075">
    <property type="entry name" value="DHFR_1"/>
    <property type="match status" value="1"/>
</dbReference>
<evidence type="ECO:0000256" key="6">
    <source>
        <dbReference type="ARBA" id="ARBA00023002"/>
    </source>
</evidence>
<feature type="domain" description="DHFR" evidence="9">
    <location>
        <begin position="1"/>
        <end position="161"/>
    </location>
</feature>
<evidence type="ECO:0000313" key="11">
    <source>
        <dbReference type="Proteomes" id="UP000051236"/>
    </source>
</evidence>
<comment type="catalytic activity">
    <reaction evidence="7">
        <text>(6S)-5,6,7,8-tetrahydrofolate + NADP(+) = 7,8-dihydrofolate + NADPH + H(+)</text>
        <dbReference type="Rhea" id="RHEA:15009"/>
        <dbReference type="ChEBI" id="CHEBI:15378"/>
        <dbReference type="ChEBI" id="CHEBI:57451"/>
        <dbReference type="ChEBI" id="CHEBI:57453"/>
        <dbReference type="ChEBI" id="CHEBI:57783"/>
        <dbReference type="ChEBI" id="CHEBI:58349"/>
        <dbReference type="EC" id="1.5.1.3"/>
    </reaction>
</comment>
<dbReference type="AlphaFoldDB" id="X0PQ27"/>
<dbReference type="SUPFAM" id="SSF53597">
    <property type="entry name" value="Dihydrofolate reductase-like"/>
    <property type="match status" value="1"/>
</dbReference>
<protein>
    <recommendedName>
        <fullName evidence="3 7">Dihydrofolate reductase</fullName>
        <ecNumber evidence="3 7">1.5.1.3</ecNumber>
    </recommendedName>
</protein>
<dbReference type="PANTHER" id="PTHR48069:SF3">
    <property type="entry name" value="DIHYDROFOLATE REDUCTASE"/>
    <property type="match status" value="1"/>
</dbReference>
<keyword evidence="11" id="KW-1185">Reference proteome</keyword>
<dbReference type="eggNOG" id="COG0262">
    <property type="taxonomic scope" value="Bacteria"/>
</dbReference>
<evidence type="ECO:0000313" key="10">
    <source>
        <dbReference type="EMBL" id="KRM36545.1"/>
    </source>
</evidence>
<reference evidence="10 11" key="1">
    <citation type="journal article" date="2015" name="Genome Announc.">
        <title>Expanding the biotechnology potential of lactobacilli through comparative genomics of 213 strains and associated genera.</title>
        <authorList>
            <person name="Sun Z."/>
            <person name="Harris H.M."/>
            <person name="McCann A."/>
            <person name="Guo C."/>
            <person name="Argimon S."/>
            <person name="Zhang W."/>
            <person name="Yang X."/>
            <person name="Jeffery I.B."/>
            <person name="Cooney J.C."/>
            <person name="Kagawa T.F."/>
            <person name="Liu W."/>
            <person name="Song Y."/>
            <person name="Salvetti E."/>
            <person name="Wrobel A."/>
            <person name="Rasinkangas P."/>
            <person name="Parkhill J."/>
            <person name="Rea M.C."/>
            <person name="O'Sullivan O."/>
            <person name="Ritari J."/>
            <person name="Douillard F.P."/>
            <person name="Paul Ross R."/>
            <person name="Yang R."/>
            <person name="Briner A.E."/>
            <person name="Felis G.E."/>
            <person name="de Vos W.M."/>
            <person name="Barrangou R."/>
            <person name="Klaenhammer T.R."/>
            <person name="Caufield P.W."/>
            <person name="Cui Y."/>
            <person name="Zhang H."/>
            <person name="O'Toole P.W."/>
        </authorList>
    </citation>
    <scope>NUCLEOTIDE SEQUENCE [LARGE SCALE GENOMIC DNA]</scope>
    <source>
        <strain evidence="10 11">DSM 18527</strain>
    </source>
</reference>
<keyword evidence="5 7" id="KW-0521">NADP</keyword>
<dbReference type="GO" id="GO:0046452">
    <property type="term" value="P:dihydrofolate metabolic process"/>
    <property type="evidence" value="ECO:0007669"/>
    <property type="project" value="TreeGrafter"/>
</dbReference>
<dbReference type="EC" id="1.5.1.3" evidence="3 7"/>
<dbReference type="PIRSF" id="PIRSF000194">
    <property type="entry name" value="DHFR"/>
    <property type="match status" value="1"/>
</dbReference>
<comment type="similarity">
    <text evidence="2 7 8">Belongs to the dihydrofolate reductase family.</text>
</comment>
<comment type="caution">
    <text evidence="10">The sequence shown here is derived from an EMBL/GenBank/DDBJ whole genome shotgun (WGS) entry which is preliminary data.</text>
</comment>
<dbReference type="RefSeq" id="WP_035451709.1">
    <property type="nucleotide sequence ID" value="NZ_AZGA01000002.1"/>
</dbReference>
<accession>X0PQ27</accession>
<keyword evidence="4 7" id="KW-0554">One-carbon metabolism</keyword>
<dbReference type="InterPro" id="IPR001796">
    <property type="entry name" value="DHFR_dom"/>
</dbReference>
<dbReference type="STRING" id="1423734.FC83_GL002417"/>
<dbReference type="UniPathway" id="UPA00077">
    <property type="reaction ID" value="UER00158"/>
</dbReference>
<dbReference type="Proteomes" id="UP000051236">
    <property type="component" value="Unassembled WGS sequence"/>
</dbReference>
<dbReference type="PRINTS" id="PR00070">
    <property type="entry name" value="DHFR"/>
</dbReference>
<evidence type="ECO:0000256" key="5">
    <source>
        <dbReference type="ARBA" id="ARBA00022857"/>
    </source>
</evidence>
<dbReference type="GO" id="GO:0046654">
    <property type="term" value="P:tetrahydrofolate biosynthetic process"/>
    <property type="evidence" value="ECO:0007669"/>
    <property type="project" value="UniProtKB-UniPathway"/>
</dbReference>
<dbReference type="GO" id="GO:0006730">
    <property type="term" value="P:one-carbon metabolic process"/>
    <property type="evidence" value="ECO:0007669"/>
    <property type="project" value="UniProtKB-KW"/>
</dbReference>
<evidence type="ECO:0000256" key="3">
    <source>
        <dbReference type="ARBA" id="ARBA00012856"/>
    </source>
</evidence>
<dbReference type="GO" id="GO:0050661">
    <property type="term" value="F:NADP binding"/>
    <property type="evidence" value="ECO:0007669"/>
    <property type="project" value="InterPro"/>
</dbReference>
<evidence type="ECO:0000259" key="9">
    <source>
        <dbReference type="PROSITE" id="PS51330"/>
    </source>
</evidence>
<evidence type="ECO:0000256" key="8">
    <source>
        <dbReference type="RuleBase" id="RU004474"/>
    </source>
</evidence>
<comment type="pathway">
    <text evidence="1 7">Cofactor biosynthesis; tetrahydrofolate biosynthesis; 5,6,7,8-tetrahydrofolate from 7,8-dihydrofolate: step 1/1.</text>
</comment>
<evidence type="ECO:0000256" key="7">
    <source>
        <dbReference type="PIRNR" id="PIRNR000194"/>
    </source>
</evidence>
<dbReference type="PANTHER" id="PTHR48069">
    <property type="entry name" value="DIHYDROFOLATE REDUCTASE"/>
    <property type="match status" value="1"/>
</dbReference>
<keyword evidence="6 7" id="KW-0560">Oxidoreductase</keyword>
<dbReference type="InterPro" id="IPR012259">
    <property type="entry name" value="DHFR"/>
</dbReference>
<evidence type="ECO:0000256" key="4">
    <source>
        <dbReference type="ARBA" id="ARBA00022563"/>
    </source>
</evidence>
<dbReference type="CDD" id="cd00209">
    <property type="entry name" value="DHFR"/>
    <property type="match status" value="1"/>
</dbReference>
<dbReference type="Pfam" id="PF00186">
    <property type="entry name" value="DHFR_1"/>
    <property type="match status" value="1"/>
</dbReference>
<dbReference type="EMBL" id="AZGA01000002">
    <property type="protein sequence ID" value="KRM36545.1"/>
    <property type="molecule type" value="Genomic_DNA"/>
</dbReference>
<gene>
    <name evidence="10" type="ORF">FC83_GL002417</name>
</gene>
<dbReference type="InterPro" id="IPR024072">
    <property type="entry name" value="DHFR-like_dom_sf"/>
</dbReference>
<dbReference type="GO" id="GO:0046655">
    <property type="term" value="P:folic acid metabolic process"/>
    <property type="evidence" value="ECO:0007669"/>
    <property type="project" value="TreeGrafter"/>
</dbReference>
<dbReference type="GO" id="GO:0004146">
    <property type="term" value="F:dihydrofolate reductase activity"/>
    <property type="evidence" value="ECO:0007669"/>
    <property type="project" value="UniProtKB-EC"/>
</dbReference>
<dbReference type="GO" id="GO:0005829">
    <property type="term" value="C:cytosol"/>
    <property type="evidence" value="ECO:0007669"/>
    <property type="project" value="TreeGrafter"/>
</dbReference>
<organism evidence="10 11">
    <name type="scientific">Agrilactobacillus composti DSM 18527 = JCM 14202</name>
    <dbReference type="NCBI Taxonomy" id="1423734"/>
    <lineage>
        <taxon>Bacteria</taxon>
        <taxon>Bacillati</taxon>
        <taxon>Bacillota</taxon>
        <taxon>Bacilli</taxon>
        <taxon>Lactobacillales</taxon>
        <taxon>Lactobacillaceae</taxon>
        <taxon>Agrilactobacillus</taxon>
    </lineage>
</organism>
<dbReference type="Gene3D" id="3.40.430.10">
    <property type="entry name" value="Dihydrofolate Reductase, subunit A"/>
    <property type="match status" value="1"/>
</dbReference>
<proteinExistence type="inferred from homology"/>
<comment type="function">
    <text evidence="7">Key enzyme in folate metabolism. Catalyzes an essential reaction for de novo glycine and purine synthesis, and for DNA precursor synthesis.</text>
</comment>
<sequence length="162" mass="18520">MLAFIWAESKNHVIGANGKMPWHISDDLKYFKKTTLNHCIVMGRKTFASFGGRPLPQRQNIVLSRQNELDLPAGVMQCHDQAAVLAYATEHPQTQVFIIGGAQVFTLFMDVVQRLYVTRIQKEITGDTYMPPIPWTAFKRVSQVPGAENIEFPHQFEIYDRI</sequence>
<dbReference type="PATRIC" id="fig|1423734.3.peg.2451"/>
<evidence type="ECO:0000256" key="1">
    <source>
        <dbReference type="ARBA" id="ARBA00004903"/>
    </source>
</evidence>
<dbReference type="PROSITE" id="PS51330">
    <property type="entry name" value="DHFR_2"/>
    <property type="match status" value="1"/>
</dbReference>
<dbReference type="InterPro" id="IPR017925">
    <property type="entry name" value="DHFR_CS"/>
</dbReference>
<dbReference type="OrthoDB" id="9804315at2"/>
<name>X0PQ27_9LACO</name>
<evidence type="ECO:0000256" key="2">
    <source>
        <dbReference type="ARBA" id="ARBA00009539"/>
    </source>
</evidence>